<dbReference type="Proteomes" id="UP000015105">
    <property type="component" value="Chromosome 1D"/>
</dbReference>
<evidence type="ECO:0000313" key="2">
    <source>
        <dbReference type="EnsemblPlants" id="AET1Gv20324200.8"/>
    </source>
</evidence>
<keyword evidence="3" id="KW-1185">Reference proteome</keyword>
<dbReference type="AlphaFoldDB" id="A0A452Y7P2"/>
<reference evidence="3" key="2">
    <citation type="journal article" date="2017" name="Nat. Plants">
        <title>The Aegilops tauschii genome reveals multiple impacts of transposons.</title>
        <authorList>
            <person name="Zhao G."/>
            <person name="Zou C."/>
            <person name="Li K."/>
            <person name="Wang K."/>
            <person name="Li T."/>
            <person name="Gao L."/>
            <person name="Zhang X."/>
            <person name="Wang H."/>
            <person name="Yang Z."/>
            <person name="Liu X."/>
            <person name="Jiang W."/>
            <person name="Mao L."/>
            <person name="Kong X."/>
            <person name="Jiao Y."/>
            <person name="Jia J."/>
        </authorList>
    </citation>
    <scope>NUCLEOTIDE SEQUENCE [LARGE SCALE GENOMIC DNA]</scope>
    <source>
        <strain evidence="3">cv. AL8/78</strain>
    </source>
</reference>
<feature type="region of interest" description="Disordered" evidence="1">
    <location>
        <begin position="174"/>
        <end position="194"/>
    </location>
</feature>
<reference evidence="3" key="1">
    <citation type="journal article" date="2014" name="Science">
        <title>Ancient hybridizations among the ancestral genomes of bread wheat.</title>
        <authorList>
            <consortium name="International Wheat Genome Sequencing Consortium,"/>
            <person name="Marcussen T."/>
            <person name="Sandve S.R."/>
            <person name="Heier L."/>
            <person name="Spannagl M."/>
            <person name="Pfeifer M."/>
            <person name="Jakobsen K.S."/>
            <person name="Wulff B.B."/>
            <person name="Steuernagel B."/>
            <person name="Mayer K.F."/>
            <person name="Olsen O.A."/>
        </authorList>
    </citation>
    <scope>NUCLEOTIDE SEQUENCE [LARGE SCALE GENOMIC DNA]</scope>
    <source>
        <strain evidence="3">cv. AL8/78</strain>
    </source>
</reference>
<protein>
    <submittedName>
        <fullName evidence="2">Uncharacterized protein</fullName>
    </submittedName>
</protein>
<dbReference type="Gramene" id="AET1Gv20324200.8">
    <property type="protein sequence ID" value="AET1Gv20324200.8"/>
    <property type="gene ID" value="AET1Gv20324200"/>
</dbReference>
<feature type="region of interest" description="Disordered" evidence="1">
    <location>
        <begin position="1"/>
        <end position="102"/>
    </location>
</feature>
<reference evidence="2" key="3">
    <citation type="journal article" date="2017" name="Nature">
        <title>Genome sequence of the progenitor of the wheat D genome Aegilops tauschii.</title>
        <authorList>
            <person name="Luo M.C."/>
            <person name="Gu Y.Q."/>
            <person name="Puiu D."/>
            <person name="Wang H."/>
            <person name="Twardziok S.O."/>
            <person name="Deal K.R."/>
            <person name="Huo N."/>
            <person name="Zhu T."/>
            <person name="Wang L."/>
            <person name="Wang Y."/>
            <person name="McGuire P.E."/>
            <person name="Liu S."/>
            <person name="Long H."/>
            <person name="Ramasamy R.K."/>
            <person name="Rodriguez J.C."/>
            <person name="Van S.L."/>
            <person name="Yuan L."/>
            <person name="Wang Z."/>
            <person name="Xia Z."/>
            <person name="Xiao L."/>
            <person name="Anderson O.D."/>
            <person name="Ouyang S."/>
            <person name="Liang Y."/>
            <person name="Zimin A.V."/>
            <person name="Pertea G."/>
            <person name="Qi P."/>
            <person name="Bennetzen J.L."/>
            <person name="Dai X."/>
            <person name="Dawson M.W."/>
            <person name="Muller H.G."/>
            <person name="Kugler K."/>
            <person name="Rivarola-Duarte L."/>
            <person name="Spannagl M."/>
            <person name="Mayer K.F.X."/>
            <person name="Lu F.H."/>
            <person name="Bevan M.W."/>
            <person name="Leroy P."/>
            <person name="Li P."/>
            <person name="You F.M."/>
            <person name="Sun Q."/>
            <person name="Liu Z."/>
            <person name="Lyons E."/>
            <person name="Wicker T."/>
            <person name="Salzberg S.L."/>
            <person name="Devos K.M."/>
            <person name="Dvorak J."/>
        </authorList>
    </citation>
    <scope>NUCLEOTIDE SEQUENCE [LARGE SCALE GENOMIC DNA]</scope>
    <source>
        <strain evidence="2">cv. AL8/78</strain>
    </source>
</reference>
<feature type="compositionally biased region" description="Low complexity" evidence="1">
    <location>
        <begin position="1"/>
        <end position="23"/>
    </location>
</feature>
<organism evidence="2 3">
    <name type="scientific">Aegilops tauschii subsp. strangulata</name>
    <name type="common">Goatgrass</name>
    <dbReference type="NCBI Taxonomy" id="200361"/>
    <lineage>
        <taxon>Eukaryota</taxon>
        <taxon>Viridiplantae</taxon>
        <taxon>Streptophyta</taxon>
        <taxon>Embryophyta</taxon>
        <taxon>Tracheophyta</taxon>
        <taxon>Spermatophyta</taxon>
        <taxon>Magnoliopsida</taxon>
        <taxon>Liliopsida</taxon>
        <taxon>Poales</taxon>
        <taxon>Poaceae</taxon>
        <taxon>BOP clade</taxon>
        <taxon>Pooideae</taxon>
        <taxon>Triticodae</taxon>
        <taxon>Triticeae</taxon>
        <taxon>Triticinae</taxon>
        <taxon>Aegilops</taxon>
    </lineage>
</organism>
<sequence>VDKWDPPTARSPPASLLPSPFFARDGRRRIPDSSRSQIPLAPSLPPPRTYRIYTPRPSIDSTLKPPPSSPPDAEIARRRTPSPAAPLPQQRPLPTPSTPPETTPALPIFIHISWFTHLSPKPTSATADDDHRSHHRVELAIVLIHPPPAPPRPPLDSTLNAMSPCALLRHQRPSEMPHASPSMPSPPFAAAVSSPSVRSRSNGPVYFLFFLCTNGYSVDFTRPLVAPAQSPR</sequence>
<accession>A0A452Y7P2</accession>
<evidence type="ECO:0000313" key="3">
    <source>
        <dbReference type="Proteomes" id="UP000015105"/>
    </source>
</evidence>
<feature type="compositionally biased region" description="Pro residues" evidence="1">
    <location>
        <begin position="83"/>
        <end position="102"/>
    </location>
</feature>
<reference evidence="2" key="4">
    <citation type="submission" date="2019-03" db="UniProtKB">
        <authorList>
            <consortium name="EnsemblPlants"/>
        </authorList>
    </citation>
    <scope>IDENTIFICATION</scope>
</reference>
<proteinExistence type="predicted"/>
<dbReference type="EnsemblPlants" id="AET1Gv20324200.8">
    <property type="protein sequence ID" value="AET1Gv20324200.8"/>
    <property type="gene ID" value="AET1Gv20324200"/>
</dbReference>
<evidence type="ECO:0000256" key="1">
    <source>
        <dbReference type="SAM" id="MobiDB-lite"/>
    </source>
</evidence>
<name>A0A452Y7P2_AEGTS</name>
<reference evidence="2" key="5">
    <citation type="journal article" date="2021" name="G3 (Bethesda)">
        <title>Aegilops tauschii genome assembly Aet v5.0 features greater sequence contiguity and improved annotation.</title>
        <authorList>
            <person name="Wang L."/>
            <person name="Zhu T."/>
            <person name="Rodriguez J.C."/>
            <person name="Deal K.R."/>
            <person name="Dubcovsky J."/>
            <person name="McGuire P.E."/>
            <person name="Lux T."/>
            <person name="Spannagl M."/>
            <person name="Mayer K.F.X."/>
            <person name="Baldrich P."/>
            <person name="Meyers B.C."/>
            <person name="Huo N."/>
            <person name="Gu Y.Q."/>
            <person name="Zhou H."/>
            <person name="Devos K.M."/>
            <person name="Bennetzen J.L."/>
            <person name="Unver T."/>
            <person name="Budak H."/>
            <person name="Gulick P.J."/>
            <person name="Galiba G."/>
            <person name="Kalapos B."/>
            <person name="Nelson D.R."/>
            <person name="Li P."/>
            <person name="You F.M."/>
            <person name="Luo M.C."/>
            <person name="Dvorak J."/>
        </authorList>
    </citation>
    <scope>NUCLEOTIDE SEQUENCE [LARGE SCALE GENOMIC DNA]</scope>
    <source>
        <strain evidence="2">cv. AL8/78</strain>
    </source>
</reference>